<keyword evidence="2 6" id="KW-0238">DNA-binding</keyword>
<dbReference type="Pfam" id="PF05920">
    <property type="entry name" value="Homeobox_KN"/>
    <property type="match status" value="1"/>
</dbReference>
<keyword evidence="3 6" id="KW-0371">Homeobox</keyword>
<dbReference type="SMART" id="SM00355">
    <property type="entry name" value="ZnF_C2H2"/>
    <property type="match status" value="3"/>
</dbReference>
<dbReference type="Gene3D" id="3.40.630.10">
    <property type="entry name" value="Zn peptidases"/>
    <property type="match status" value="1"/>
</dbReference>
<dbReference type="Proteomes" id="UP000247647">
    <property type="component" value="Unassembled WGS sequence"/>
</dbReference>
<comment type="subcellular location">
    <subcellularLocation>
        <location evidence="6">Nucleus</location>
    </subcellularLocation>
</comment>
<dbReference type="SUPFAM" id="SSF55031">
    <property type="entry name" value="Bacterial exopeptidase dimerisation domain"/>
    <property type="match status" value="1"/>
</dbReference>
<protein>
    <recommendedName>
        <fullName evidence="12">Acetylornithine deacetylase</fullName>
    </recommendedName>
</protein>
<keyword evidence="4 6" id="KW-0539">Nucleus</keyword>
<dbReference type="PROSITE" id="PS00028">
    <property type="entry name" value="ZINC_FINGER_C2H2_1"/>
    <property type="match status" value="1"/>
</dbReference>
<organism evidence="10 11">
    <name type="scientific">Aspergillus neoniger (strain CBS 115656)</name>
    <dbReference type="NCBI Taxonomy" id="1448310"/>
    <lineage>
        <taxon>Eukaryota</taxon>
        <taxon>Fungi</taxon>
        <taxon>Dikarya</taxon>
        <taxon>Ascomycota</taxon>
        <taxon>Pezizomycotina</taxon>
        <taxon>Eurotiomycetes</taxon>
        <taxon>Eurotiomycetidae</taxon>
        <taxon>Eurotiales</taxon>
        <taxon>Aspergillaceae</taxon>
        <taxon>Aspergillus</taxon>
        <taxon>Aspergillus subgen. Circumdati</taxon>
    </lineage>
</organism>
<evidence type="ECO:0000259" key="8">
    <source>
        <dbReference type="PROSITE" id="PS50071"/>
    </source>
</evidence>
<keyword evidence="5" id="KW-0479">Metal-binding</keyword>
<dbReference type="GO" id="GO:0003677">
    <property type="term" value="F:DNA binding"/>
    <property type="evidence" value="ECO:0007669"/>
    <property type="project" value="UniProtKB-UniRule"/>
</dbReference>
<dbReference type="InterPro" id="IPR002933">
    <property type="entry name" value="Peptidase_M20"/>
</dbReference>
<dbReference type="Gene3D" id="3.30.70.360">
    <property type="match status" value="1"/>
</dbReference>
<feature type="region of interest" description="Disordered" evidence="7">
    <location>
        <begin position="931"/>
        <end position="967"/>
    </location>
</feature>
<evidence type="ECO:0000256" key="5">
    <source>
        <dbReference type="PROSITE-ProRule" id="PRU00042"/>
    </source>
</evidence>
<dbReference type="Pfam" id="PF01546">
    <property type="entry name" value="Peptidase_M20"/>
    <property type="match status" value="1"/>
</dbReference>
<dbReference type="SUPFAM" id="SSF46689">
    <property type="entry name" value="Homeodomain-like"/>
    <property type="match status" value="1"/>
</dbReference>
<dbReference type="GO" id="GO:0008270">
    <property type="term" value="F:zinc ion binding"/>
    <property type="evidence" value="ECO:0007669"/>
    <property type="project" value="UniProtKB-KW"/>
</dbReference>
<dbReference type="InterPro" id="IPR036052">
    <property type="entry name" value="TrpB-like_PALP_sf"/>
</dbReference>
<keyword evidence="11" id="KW-1185">Reference proteome</keyword>
<dbReference type="SUPFAM" id="SSF53686">
    <property type="entry name" value="Tryptophan synthase beta subunit-like PLP-dependent enzymes"/>
    <property type="match status" value="1"/>
</dbReference>
<proteinExistence type="inferred from homology"/>
<dbReference type="SMART" id="SM00389">
    <property type="entry name" value="HOX"/>
    <property type="match status" value="1"/>
</dbReference>
<dbReference type="CDD" id="cd08013">
    <property type="entry name" value="M20_ArgE_DapE-like"/>
    <property type="match status" value="1"/>
</dbReference>
<dbReference type="PROSITE" id="PS00027">
    <property type="entry name" value="HOMEOBOX_1"/>
    <property type="match status" value="1"/>
</dbReference>
<dbReference type="GO" id="GO:0005634">
    <property type="term" value="C:nucleus"/>
    <property type="evidence" value="ECO:0007669"/>
    <property type="project" value="UniProtKB-SubCell"/>
</dbReference>
<comment type="similarity">
    <text evidence="1">Belongs to the peptidase M20A family.</text>
</comment>
<feature type="region of interest" description="Disordered" evidence="7">
    <location>
        <begin position="1071"/>
        <end position="1148"/>
    </location>
</feature>
<evidence type="ECO:0000256" key="1">
    <source>
        <dbReference type="ARBA" id="ARBA00006247"/>
    </source>
</evidence>
<dbReference type="GO" id="GO:0016787">
    <property type="term" value="F:hydrolase activity"/>
    <property type="evidence" value="ECO:0007669"/>
    <property type="project" value="InterPro"/>
</dbReference>
<evidence type="ECO:0008006" key="12">
    <source>
        <dbReference type="Google" id="ProtNLM"/>
    </source>
</evidence>
<dbReference type="PANTHER" id="PTHR42937">
    <property type="match status" value="1"/>
</dbReference>
<evidence type="ECO:0000313" key="11">
    <source>
        <dbReference type="Proteomes" id="UP000247647"/>
    </source>
</evidence>
<evidence type="ECO:0000313" key="10">
    <source>
        <dbReference type="EMBL" id="PYH33896.1"/>
    </source>
</evidence>
<dbReference type="Gene3D" id="1.10.10.60">
    <property type="entry name" value="Homeodomain-like"/>
    <property type="match status" value="1"/>
</dbReference>
<accession>A0A318YHR8</accession>
<dbReference type="PANTHER" id="PTHR42937:SF1">
    <property type="entry name" value="DIAMINOPROPIONATE AMMONIA-LYASE"/>
    <property type="match status" value="1"/>
</dbReference>
<dbReference type="GO" id="GO:0000981">
    <property type="term" value="F:DNA-binding transcription factor activity, RNA polymerase II-specific"/>
    <property type="evidence" value="ECO:0007669"/>
    <property type="project" value="InterPro"/>
</dbReference>
<evidence type="ECO:0000256" key="6">
    <source>
        <dbReference type="PROSITE-ProRule" id="PRU00108"/>
    </source>
</evidence>
<feature type="compositionally biased region" description="Low complexity" evidence="7">
    <location>
        <begin position="1088"/>
        <end position="1121"/>
    </location>
</feature>
<dbReference type="InterPro" id="IPR009057">
    <property type="entry name" value="Homeodomain-like_sf"/>
</dbReference>
<dbReference type="CDD" id="cd00086">
    <property type="entry name" value="homeodomain"/>
    <property type="match status" value="1"/>
</dbReference>
<dbReference type="InterPro" id="IPR036264">
    <property type="entry name" value="Bact_exopeptidase_dim_dom"/>
</dbReference>
<feature type="domain" description="Homeobox" evidence="8">
    <location>
        <begin position="957"/>
        <end position="1020"/>
    </location>
</feature>
<dbReference type="OrthoDB" id="10059875at2759"/>
<dbReference type="InterPro" id="IPR011650">
    <property type="entry name" value="Peptidase_M20_dimer"/>
</dbReference>
<feature type="compositionally biased region" description="Basic and acidic residues" evidence="7">
    <location>
        <begin position="951"/>
        <end position="962"/>
    </location>
</feature>
<evidence type="ECO:0000259" key="9">
    <source>
        <dbReference type="PROSITE" id="PS50157"/>
    </source>
</evidence>
<evidence type="ECO:0000256" key="3">
    <source>
        <dbReference type="ARBA" id="ARBA00023155"/>
    </source>
</evidence>
<keyword evidence="5" id="KW-0862">Zinc</keyword>
<feature type="compositionally biased region" description="Basic residues" evidence="7">
    <location>
        <begin position="1135"/>
        <end position="1145"/>
    </location>
</feature>
<dbReference type="Pfam" id="PF07687">
    <property type="entry name" value="M20_dimer"/>
    <property type="match status" value="1"/>
</dbReference>
<dbReference type="SUPFAM" id="SSF53187">
    <property type="entry name" value="Zn-dependent exopeptidases"/>
    <property type="match status" value="1"/>
</dbReference>
<dbReference type="EMBL" id="KZ821461">
    <property type="protein sequence ID" value="PYH33896.1"/>
    <property type="molecule type" value="Genomic_DNA"/>
</dbReference>
<gene>
    <name evidence="10" type="ORF">BO87DRAFT_386878</name>
</gene>
<evidence type="ECO:0000256" key="7">
    <source>
        <dbReference type="SAM" id="MobiDB-lite"/>
    </source>
</evidence>
<feature type="DNA-binding region" description="Homeobox" evidence="6">
    <location>
        <begin position="959"/>
        <end position="1021"/>
    </location>
</feature>
<evidence type="ECO:0000256" key="4">
    <source>
        <dbReference type="ARBA" id="ARBA00023242"/>
    </source>
</evidence>
<dbReference type="GeneID" id="37127235"/>
<dbReference type="PROSITE" id="PS50157">
    <property type="entry name" value="ZINC_FINGER_C2H2_2"/>
    <property type="match status" value="1"/>
</dbReference>
<dbReference type="InterPro" id="IPR017970">
    <property type="entry name" value="Homeobox_CS"/>
</dbReference>
<sequence>MSTFRRPIYVNHSSSTTTSAASPGALAFHQRFPGYAPSPLVPLPAVAEELGVRAVYLKQESNRFGLPSFKVLGASWAIYQAIRSFVQLPEGTPVDTLIERVRAQSAPITLLAATEGNHGRAVARVARQMSLQCHIYVPCTMHAYTREKIRSEGAEVKVVDGDYDHAVETAAKAANQMSQGILVQDTALEGYEEIPAWVVEGYATLLQEADAQLHALGLQNSLVVAPVGVGSFAEAVATYYKSRDTPATVVAVEPDTAPSLTHSLQQGHPSSVITSPSIMAGMNCGTVSSAAWPLLRQLVDVSLTISDWESHCAVQDLAAQSIDSGPCGAASLAAIHRLKAEASPTSTFFSPDSVILLLSTEGSRPYEVPMDVSGDDPVALTQVLTRINSSNPTLSKTQGAGESAITNYLCAWFAHRAIEHHRIETAPGRPSVVGIIRGSGGGASVMLNGHVDTVSLTTYDGDALTGHLGVKDGKEAVFGRGTLDMKGGLAAGLSALLVAREQRLAGDVMVAAVADEEDASQGTQDVIAAGWRADAGIVLEPTNMAIAHAHKGFVWVEVEILGRAAHGSQPADGVDAILNMGHLLQALREYQTQLPIDPVLGPGSLHCGVIQGGEEVSSYPASCTLTLEYRTVPVQTNEMILAELGAILKRISDEHPDFQYREPRITLWRPSQHVPKDHPVVQQLVQLGTEVVGQPPRVQSAPFWCDAALLTEAGTPSVVFGPSGAGLHSREEWVEVDSMRELREILGQFIQQFCGSSPAYLPPHVMANSSDAPPPSTDDDHWAQWLPSVYPDALPGVVDAEALSSMTPQLQDDWSSLEMLSSDNLWSTQPDSTNDTTIISPPDDFVNVSQWLAGAYRPPVPCMYCQQHRLQCLIIRTTPANPNPVTSCSSCVALFRECSLARGEKRHPAGFETVFPVFNHMHGVTEWTREELNSTSHALSDSQNGQAQSSHDQERKEEDGQHRPRFSRKGAKVLRDWLYRNQHAPYPTDEQKAAFAQQTGLTEKQISTWFANARRRHRMVHRTSRPSQIFRSGSPMPISRSAALTPMERWQRSPPDQEPVSESAIQQAIAAAGTDAAWDNPSTPGGASPSSHHFASSISSIDSEPSQASSGSFSSAWSHQSESFLPFPLSDGRPRSHSRRRRPRRQSAAGSPFQCTFCVDAFRKKHDWVRHEKSVHLSLESWICSVGSGVLDLAGSEVLQCDFCGASPLTESHFSTHEFDVCADRPLSERSFRRKDHLIQHFRKFHHCTTVPALRVEACRVVPNDVQSRCGFCQLILPTWAARADHLAEHFKNGRRMVDWSGDWGLGPLHQAMLRDAVLPADRSAYVEGGS</sequence>
<dbReference type="InterPro" id="IPR008422">
    <property type="entry name" value="KN_HD"/>
</dbReference>
<dbReference type="Gene3D" id="3.40.50.1100">
    <property type="match status" value="2"/>
</dbReference>
<feature type="domain" description="C2H2-type" evidence="9">
    <location>
        <begin position="1153"/>
        <end position="1181"/>
    </location>
</feature>
<reference evidence="10" key="1">
    <citation type="submission" date="2016-12" db="EMBL/GenBank/DDBJ databases">
        <title>The genomes of Aspergillus section Nigri reveals drivers in fungal speciation.</title>
        <authorList>
            <consortium name="DOE Joint Genome Institute"/>
            <person name="Vesth T.C."/>
            <person name="Nybo J."/>
            <person name="Theobald S."/>
            <person name="Brandl J."/>
            <person name="Frisvad J.C."/>
            <person name="Nielsen K.F."/>
            <person name="Lyhne E.K."/>
            <person name="Kogle M.E."/>
            <person name="Kuo A."/>
            <person name="Riley R."/>
            <person name="Clum A."/>
            <person name="Nolan M."/>
            <person name="Lipzen A."/>
            <person name="Salamov A."/>
            <person name="Henrissat B."/>
            <person name="Wiebenga A."/>
            <person name="De Vries R.P."/>
            <person name="Grigoriev I.V."/>
            <person name="Mortensen U.H."/>
            <person name="Andersen M.R."/>
            <person name="Baker S.E."/>
        </authorList>
    </citation>
    <scope>NUCLEOTIDE SEQUENCE [LARGE SCALE GENOMIC DNA]</scope>
    <source>
        <strain evidence="10">CBS 115656</strain>
    </source>
</reference>
<dbReference type="InterPro" id="IPR013087">
    <property type="entry name" value="Znf_C2H2_type"/>
</dbReference>
<dbReference type="Pfam" id="PF00291">
    <property type="entry name" value="PALP"/>
    <property type="match status" value="1"/>
</dbReference>
<dbReference type="RefSeq" id="XP_025479374.1">
    <property type="nucleotide sequence ID" value="XM_025624779.1"/>
</dbReference>
<feature type="region of interest" description="Disordered" evidence="7">
    <location>
        <begin position="1017"/>
        <end position="1039"/>
    </location>
</feature>
<evidence type="ECO:0000256" key="2">
    <source>
        <dbReference type="ARBA" id="ARBA00023125"/>
    </source>
</evidence>
<keyword evidence="5" id="KW-0863">Zinc-finger</keyword>
<dbReference type="InterPro" id="IPR001926">
    <property type="entry name" value="TrpB-like_PALP"/>
</dbReference>
<name>A0A318YHR8_ASPNB</name>
<dbReference type="InterPro" id="IPR001356">
    <property type="entry name" value="HD"/>
</dbReference>
<feature type="compositionally biased region" description="Polar residues" evidence="7">
    <location>
        <begin position="933"/>
        <end position="950"/>
    </location>
</feature>
<dbReference type="NCBIfam" id="NF006058">
    <property type="entry name" value="PRK08206.1"/>
    <property type="match status" value="1"/>
</dbReference>
<dbReference type="PROSITE" id="PS50071">
    <property type="entry name" value="HOMEOBOX_2"/>
    <property type="match status" value="1"/>
</dbReference>